<dbReference type="EMBL" id="MCIA01000016">
    <property type="protein sequence ID" value="RKD31771.1"/>
    <property type="molecule type" value="Genomic_DNA"/>
</dbReference>
<dbReference type="Gene3D" id="2.60.120.200">
    <property type="match status" value="1"/>
</dbReference>
<name>A0A419T2U3_9FIRM</name>
<dbReference type="GO" id="GO:0005975">
    <property type="term" value="P:carbohydrate metabolic process"/>
    <property type="evidence" value="ECO:0007669"/>
    <property type="project" value="InterPro"/>
</dbReference>
<dbReference type="AlphaFoldDB" id="A0A419T2U3"/>
<dbReference type="PANTHER" id="PTHR42812:SF12">
    <property type="entry name" value="BETA-XYLOSIDASE-RELATED"/>
    <property type="match status" value="1"/>
</dbReference>
<comment type="caution">
    <text evidence="8">The sequence shown here is derived from an EMBL/GenBank/DDBJ whole genome shotgun (WGS) entry which is preliminary data.</text>
</comment>
<evidence type="ECO:0000313" key="9">
    <source>
        <dbReference type="Proteomes" id="UP000284277"/>
    </source>
</evidence>
<keyword evidence="9" id="KW-1185">Reference proteome</keyword>
<dbReference type="SUPFAM" id="SSF75005">
    <property type="entry name" value="Arabinanase/levansucrase/invertase"/>
    <property type="match status" value="1"/>
</dbReference>
<feature type="active site" description="Proton acceptor" evidence="4">
    <location>
        <position position="16"/>
    </location>
</feature>
<evidence type="ECO:0000256" key="3">
    <source>
        <dbReference type="ARBA" id="ARBA00023295"/>
    </source>
</evidence>
<proteinExistence type="inferred from homology"/>
<dbReference type="InterPro" id="IPR041542">
    <property type="entry name" value="GH43_C2"/>
</dbReference>
<evidence type="ECO:0000256" key="5">
    <source>
        <dbReference type="PIRSR" id="PIRSR606710-2"/>
    </source>
</evidence>
<evidence type="ECO:0000259" key="7">
    <source>
        <dbReference type="Pfam" id="PF17851"/>
    </source>
</evidence>
<feature type="domain" description="Beta-xylosidase C-terminal Concanavalin A-like" evidence="7">
    <location>
        <begin position="309"/>
        <end position="475"/>
    </location>
</feature>
<keyword evidence="2 6" id="KW-0378">Hydrolase</keyword>
<dbReference type="Proteomes" id="UP000284277">
    <property type="component" value="Unassembled WGS sequence"/>
</dbReference>
<gene>
    <name evidence="8" type="ORF">BET01_19545</name>
</gene>
<comment type="similarity">
    <text evidence="1 6">Belongs to the glycosyl hydrolase 43 family.</text>
</comment>
<evidence type="ECO:0000256" key="6">
    <source>
        <dbReference type="RuleBase" id="RU361187"/>
    </source>
</evidence>
<dbReference type="SUPFAM" id="SSF49899">
    <property type="entry name" value="Concanavalin A-like lectins/glucanases"/>
    <property type="match status" value="1"/>
</dbReference>
<organism evidence="8 9">
    <name type="scientific">Lacrimispora algidixylanolytica</name>
    <dbReference type="NCBI Taxonomy" id="94868"/>
    <lineage>
        <taxon>Bacteria</taxon>
        <taxon>Bacillati</taxon>
        <taxon>Bacillota</taxon>
        <taxon>Clostridia</taxon>
        <taxon>Lachnospirales</taxon>
        <taxon>Lachnospiraceae</taxon>
        <taxon>Lacrimispora</taxon>
    </lineage>
</organism>
<keyword evidence="3 6" id="KW-0326">Glycosidase</keyword>
<dbReference type="Pfam" id="PF04616">
    <property type="entry name" value="Glyco_hydro_43"/>
    <property type="match status" value="1"/>
</dbReference>
<accession>A0A419T2U3</accession>
<protein>
    <recommendedName>
        <fullName evidence="7">Beta-xylosidase C-terminal Concanavalin A-like domain-containing protein</fullName>
    </recommendedName>
</protein>
<dbReference type="Gene3D" id="2.115.10.20">
    <property type="entry name" value="Glycosyl hydrolase domain, family 43"/>
    <property type="match status" value="1"/>
</dbReference>
<evidence type="ECO:0000313" key="8">
    <source>
        <dbReference type="EMBL" id="RKD31771.1"/>
    </source>
</evidence>
<feature type="site" description="Important for catalytic activity, responsible for pKa modulation of the active site Glu and correct orientation of both the proton donor and substrate" evidence="5">
    <location>
        <position position="130"/>
    </location>
</feature>
<evidence type="ECO:0000256" key="2">
    <source>
        <dbReference type="ARBA" id="ARBA00022801"/>
    </source>
</evidence>
<dbReference type="InterPro" id="IPR023296">
    <property type="entry name" value="Glyco_hydro_beta-prop_sf"/>
</dbReference>
<sequence>MEESYRNPILKGMHPDPSVVRVGEDYYMVHSSFLYFPAIPISHSKDLVHWEVIGYGVTDSTWAEEHLGGLECGRGFWAPDISYHNGRFYICATLRLNDDAPCIQTQMITSSTCPQGPYDTPVIHEVLGIDPSLFTDDDGKRYMLLNRGARIMEISEDGRKLLSEPSLIWYGHSGHAPEGPHLIKKDGYYYCFLAEGGTGKGHMITVSRSRSLYGPYEPCPFNPIMHQKDGMSAIQCCGHGKPVQTQDGRWFMVYLCSRFLKGQWGMLGRETCLDEIKWTLDGWPLMNQGKGPSYIAPLPYQQQEYKKAEQTAESWLTPRARDESSVREEKDGSVWIRGDGKDLWEKSCRSLLVKSQPDFQFTMEFTMEFMEEEKEFSSNAGVTLYYDENTYIKFGVTKDTVFVSEYVDRAYIRTERQPFSFQKTVTFRVETHGLQRTFLLNNSYLWHWPDVTSICSEGLSKGKRFTGAMYGVYVNGGNLLRWRQHREIQ</sequence>
<dbReference type="Pfam" id="PF17851">
    <property type="entry name" value="GH43_C2"/>
    <property type="match status" value="1"/>
</dbReference>
<dbReference type="InterPro" id="IPR013320">
    <property type="entry name" value="ConA-like_dom_sf"/>
</dbReference>
<feature type="active site" description="Proton donor" evidence="4">
    <location>
        <position position="178"/>
    </location>
</feature>
<dbReference type="GO" id="GO:0004553">
    <property type="term" value="F:hydrolase activity, hydrolyzing O-glycosyl compounds"/>
    <property type="evidence" value="ECO:0007669"/>
    <property type="project" value="InterPro"/>
</dbReference>
<dbReference type="InterPro" id="IPR051795">
    <property type="entry name" value="Glycosyl_Hydrlase_43"/>
</dbReference>
<dbReference type="CDD" id="cd08989">
    <property type="entry name" value="GH43_XYL-like"/>
    <property type="match status" value="1"/>
</dbReference>
<evidence type="ECO:0000256" key="4">
    <source>
        <dbReference type="PIRSR" id="PIRSR606710-1"/>
    </source>
</evidence>
<dbReference type="PANTHER" id="PTHR42812">
    <property type="entry name" value="BETA-XYLOSIDASE"/>
    <property type="match status" value="1"/>
</dbReference>
<evidence type="ECO:0000256" key="1">
    <source>
        <dbReference type="ARBA" id="ARBA00009865"/>
    </source>
</evidence>
<reference evidence="8 9" key="1">
    <citation type="submission" date="2016-08" db="EMBL/GenBank/DDBJ databases">
        <title>A new outlook on sporulation: Clostridium algidixylanolyticum.</title>
        <authorList>
            <person name="Poppleton D.I."/>
            <person name="Gribaldo S."/>
        </authorList>
    </citation>
    <scope>NUCLEOTIDE SEQUENCE [LARGE SCALE GENOMIC DNA]</scope>
    <source>
        <strain evidence="8 9">SPL73</strain>
    </source>
</reference>
<dbReference type="InterPro" id="IPR006710">
    <property type="entry name" value="Glyco_hydro_43"/>
</dbReference>